<dbReference type="OrthoDB" id="9805855at2"/>
<keyword evidence="2 7" id="KW-0813">Transport</keyword>
<keyword evidence="5 7" id="KW-1133">Transmembrane helix</keyword>
<geneLocation type="plasmid" evidence="10">
    <name>prccge525c</name>
</geneLocation>
<keyword evidence="3" id="KW-1003">Cell membrane</keyword>
<dbReference type="InterPro" id="IPR045621">
    <property type="entry name" value="BPD_transp_1_N"/>
</dbReference>
<feature type="transmembrane region" description="Helical" evidence="7">
    <location>
        <begin position="158"/>
        <end position="181"/>
    </location>
</feature>
<dbReference type="GO" id="GO:0005886">
    <property type="term" value="C:plasma membrane"/>
    <property type="evidence" value="ECO:0007669"/>
    <property type="project" value="UniProtKB-SubCell"/>
</dbReference>
<protein>
    <submittedName>
        <fullName evidence="9">ABC transporter permease</fullName>
    </submittedName>
</protein>
<feature type="transmembrane region" description="Helical" evidence="7">
    <location>
        <begin position="201"/>
        <end position="220"/>
    </location>
</feature>
<evidence type="ECO:0000256" key="5">
    <source>
        <dbReference type="ARBA" id="ARBA00022989"/>
    </source>
</evidence>
<dbReference type="PROSITE" id="PS50928">
    <property type="entry name" value="ABC_TM1"/>
    <property type="match status" value="1"/>
</dbReference>
<dbReference type="InterPro" id="IPR000515">
    <property type="entry name" value="MetI-like"/>
</dbReference>
<dbReference type="KEGG" id="rjg:CCGE525_28810"/>
<dbReference type="RefSeq" id="WP_120707653.1">
    <property type="nucleotide sequence ID" value="NZ_CP032695.1"/>
</dbReference>
<comment type="subcellular location">
    <subcellularLocation>
        <location evidence="1 7">Cell membrane</location>
        <topology evidence="1 7">Multi-pass membrane protein</topology>
    </subcellularLocation>
</comment>
<accession>A0A387FU73</accession>
<evidence type="ECO:0000256" key="4">
    <source>
        <dbReference type="ARBA" id="ARBA00022692"/>
    </source>
</evidence>
<evidence type="ECO:0000256" key="3">
    <source>
        <dbReference type="ARBA" id="ARBA00022475"/>
    </source>
</evidence>
<dbReference type="AlphaFoldDB" id="A0A387FU73"/>
<reference evidence="9 10" key="1">
    <citation type="submission" date="2018-10" db="EMBL/GenBank/DDBJ databases">
        <title>Rhizobium etli, R. leguminosarum and a new Rhizobium genospecies from Phaseolus dumosus.</title>
        <authorList>
            <person name="Ramirez-Puebla S.T."/>
            <person name="Rogel-Hernandez M.A."/>
            <person name="Guerrero G."/>
            <person name="Ormeno-Orrillo E."/>
            <person name="Martinez-Romero J.C."/>
            <person name="Negrete-Yankelevich S."/>
            <person name="Martinez-Romero E."/>
        </authorList>
    </citation>
    <scope>NUCLEOTIDE SEQUENCE [LARGE SCALE GENOMIC DNA]</scope>
    <source>
        <strain evidence="9 10">CCGE525</strain>
        <plasmid evidence="10">prccge525c</plasmid>
    </source>
</reference>
<feature type="transmembrane region" description="Helical" evidence="7">
    <location>
        <begin position="121"/>
        <end position="146"/>
    </location>
</feature>
<dbReference type="Pfam" id="PF19300">
    <property type="entry name" value="BPD_transp_1_N"/>
    <property type="match status" value="1"/>
</dbReference>
<dbReference type="PANTHER" id="PTHR43163:SF6">
    <property type="entry name" value="DIPEPTIDE TRANSPORT SYSTEM PERMEASE PROTEIN DPPB-RELATED"/>
    <property type="match status" value="1"/>
</dbReference>
<evidence type="ECO:0000256" key="2">
    <source>
        <dbReference type="ARBA" id="ARBA00022448"/>
    </source>
</evidence>
<dbReference type="InterPro" id="IPR035906">
    <property type="entry name" value="MetI-like_sf"/>
</dbReference>
<organism evidence="9 10">
    <name type="scientific">Rhizobium jaguaris</name>
    <dbReference type="NCBI Taxonomy" id="1312183"/>
    <lineage>
        <taxon>Bacteria</taxon>
        <taxon>Pseudomonadati</taxon>
        <taxon>Pseudomonadota</taxon>
        <taxon>Alphaproteobacteria</taxon>
        <taxon>Hyphomicrobiales</taxon>
        <taxon>Rhizobiaceae</taxon>
        <taxon>Rhizobium/Agrobacterium group</taxon>
        <taxon>Rhizobium</taxon>
    </lineage>
</organism>
<keyword evidence="6 7" id="KW-0472">Membrane</keyword>
<gene>
    <name evidence="9" type="ORF">CCGE525_28810</name>
</gene>
<dbReference type="PANTHER" id="PTHR43163">
    <property type="entry name" value="DIPEPTIDE TRANSPORT SYSTEM PERMEASE PROTEIN DPPB-RELATED"/>
    <property type="match status" value="1"/>
</dbReference>
<evidence type="ECO:0000313" key="9">
    <source>
        <dbReference type="EMBL" id="AYG62740.1"/>
    </source>
</evidence>
<dbReference type="GO" id="GO:0055085">
    <property type="term" value="P:transmembrane transport"/>
    <property type="evidence" value="ECO:0007669"/>
    <property type="project" value="InterPro"/>
</dbReference>
<dbReference type="SUPFAM" id="SSF161098">
    <property type="entry name" value="MetI-like"/>
    <property type="match status" value="1"/>
</dbReference>
<evidence type="ECO:0000256" key="1">
    <source>
        <dbReference type="ARBA" id="ARBA00004651"/>
    </source>
</evidence>
<dbReference type="Pfam" id="PF00528">
    <property type="entry name" value="BPD_transp_1"/>
    <property type="match status" value="1"/>
</dbReference>
<feature type="transmembrane region" description="Helical" evidence="7">
    <location>
        <begin position="301"/>
        <end position="327"/>
    </location>
</feature>
<proteinExistence type="inferred from homology"/>
<name>A0A387FU73_9HYPH</name>
<dbReference type="Gene3D" id="1.10.3720.10">
    <property type="entry name" value="MetI-like"/>
    <property type="match status" value="1"/>
</dbReference>
<comment type="similarity">
    <text evidence="7">Belongs to the binding-protein-dependent transport system permease family.</text>
</comment>
<keyword evidence="9" id="KW-0614">Plasmid</keyword>
<evidence type="ECO:0000256" key="7">
    <source>
        <dbReference type="RuleBase" id="RU363032"/>
    </source>
</evidence>
<evidence type="ECO:0000256" key="6">
    <source>
        <dbReference type="ARBA" id="ARBA00023136"/>
    </source>
</evidence>
<evidence type="ECO:0000259" key="8">
    <source>
        <dbReference type="PROSITE" id="PS50928"/>
    </source>
</evidence>
<feature type="transmembrane region" description="Helical" evidence="7">
    <location>
        <begin position="263"/>
        <end position="281"/>
    </location>
</feature>
<dbReference type="Proteomes" id="UP000282195">
    <property type="component" value="Plasmid pRCCGE525c"/>
</dbReference>
<sequence>MFDGPGRSRPVLTINRHHASEEPELLGFVLKRAGEAILTAFLVFSFVFFAMRLLPGDPVVAMLGDRAGAEAIENARRALGLDQPLIVQYGQFLWGLLHLDLGHSLVNKVDVGATMARHLPYTIMLTIASTLIGIIVGLPPGVWGALKPGGGADHSSRLVSLFGSALPDFYVGLVLLVIFGLRLHWFPLLGGGKTPFDLRYLALPAITLGVLKGFGLIRFTRTAVLDASGRDFVRTARSLGLSERTVVWKHIFRNAMIPITTQISLSIIATLGGTIAIELVFNRPGVGQLLVGAITSRDYTLIQGGLVILSVLVVAVNLATDLLYVVFDPRVRTN</sequence>
<dbReference type="CDD" id="cd06261">
    <property type="entry name" value="TM_PBP2"/>
    <property type="match status" value="1"/>
</dbReference>
<feature type="domain" description="ABC transmembrane type-1" evidence="8">
    <location>
        <begin position="119"/>
        <end position="324"/>
    </location>
</feature>
<keyword evidence="4 7" id="KW-0812">Transmembrane</keyword>
<evidence type="ECO:0000313" key="10">
    <source>
        <dbReference type="Proteomes" id="UP000282195"/>
    </source>
</evidence>
<keyword evidence="10" id="KW-1185">Reference proteome</keyword>
<dbReference type="EMBL" id="CP032695">
    <property type="protein sequence ID" value="AYG62740.1"/>
    <property type="molecule type" value="Genomic_DNA"/>
</dbReference>
<feature type="transmembrane region" description="Helical" evidence="7">
    <location>
        <begin position="36"/>
        <end position="54"/>
    </location>
</feature>